<dbReference type="InterPro" id="IPR006204">
    <property type="entry name" value="GHMP_kinase_N_dom"/>
</dbReference>
<dbReference type="PANTHER" id="PTHR32463:SF0">
    <property type="entry name" value="L-FUCOSE KINASE"/>
    <property type="match status" value="1"/>
</dbReference>
<organism evidence="8 9">
    <name type="scientific">Methylobacterium radiodurans</name>
    <dbReference type="NCBI Taxonomy" id="2202828"/>
    <lineage>
        <taxon>Bacteria</taxon>
        <taxon>Pseudomonadati</taxon>
        <taxon>Pseudomonadota</taxon>
        <taxon>Alphaproteobacteria</taxon>
        <taxon>Hyphomicrobiales</taxon>
        <taxon>Methylobacteriaceae</taxon>
        <taxon>Methylobacterium</taxon>
    </lineage>
</organism>
<evidence type="ECO:0000256" key="3">
    <source>
        <dbReference type="ARBA" id="ARBA00022777"/>
    </source>
</evidence>
<evidence type="ECO:0000256" key="1">
    <source>
        <dbReference type="ARBA" id="ARBA00022679"/>
    </source>
</evidence>
<dbReference type="Pfam" id="PF08544">
    <property type="entry name" value="GHMP_kinases_C"/>
    <property type="match status" value="1"/>
</dbReference>
<dbReference type="SUPFAM" id="SSF54211">
    <property type="entry name" value="Ribosomal protein S5 domain 2-like"/>
    <property type="match status" value="1"/>
</dbReference>
<dbReference type="PANTHER" id="PTHR32463">
    <property type="entry name" value="L-FUCOSE KINASE"/>
    <property type="match status" value="1"/>
</dbReference>
<sequence length="333" mass="36200">MLWMTKTPVRVSLFGGGTDYPEYFHRYPGAVVGLSIDKYIYITALKLTAFQAYNYRVSYSQLEHCDSVEEIEHPVVREVLKHYGISDRLDISVISDLPATGSGLGSSSAFTVGFLRAVYAIQGRRPTKIELAKAAISAERDLLRENVGVQDQLHAAFGGINRFDFDRGAIRISPVQASSAVIEELNRAMVLVHTGIARRATQAVATQIKATAERRIDRELSDLYALVGQCVDLLERGSPGWLRELGAMLSQSWLIKRTLSDHVSNATLDAIFEAITAAGAHGAKLCGAGGGGFFLALIDPERLPLLRAGLPGHAVIPIRLDVDGSAVIVRQDT</sequence>
<dbReference type="Gene3D" id="3.30.230.120">
    <property type="match status" value="1"/>
</dbReference>
<dbReference type="OrthoDB" id="9812992at2"/>
<comment type="similarity">
    <text evidence="5">Belongs to the GHMP kinase family.</text>
</comment>
<dbReference type="InterPro" id="IPR014606">
    <property type="entry name" value="Heptose_7-P_kinase"/>
</dbReference>
<evidence type="ECO:0000313" key="9">
    <source>
        <dbReference type="Proteomes" id="UP000246058"/>
    </source>
</evidence>
<feature type="domain" description="GHMP kinase C-terminal" evidence="7">
    <location>
        <begin position="242"/>
        <end position="303"/>
    </location>
</feature>
<evidence type="ECO:0000259" key="6">
    <source>
        <dbReference type="Pfam" id="PF00288"/>
    </source>
</evidence>
<dbReference type="Pfam" id="PF00288">
    <property type="entry name" value="GHMP_kinases_N"/>
    <property type="match status" value="1"/>
</dbReference>
<evidence type="ECO:0000256" key="2">
    <source>
        <dbReference type="ARBA" id="ARBA00022741"/>
    </source>
</evidence>
<evidence type="ECO:0000256" key="4">
    <source>
        <dbReference type="ARBA" id="ARBA00022840"/>
    </source>
</evidence>
<dbReference type="InterPro" id="IPR052203">
    <property type="entry name" value="GHMP_Kinase-Related"/>
</dbReference>
<dbReference type="InterPro" id="IPR013750">
    <property type="entry name" value="GHMP_kinase_C_dom"/>
</dbReference>
<dbReference type="PRINTS" id="PR00960">
    <property type="entry name" value="LMBPPROTEIN"/>
</dbReference>
<dbReference type="EMBL" id="CP029551">
    <property type="protein sequence ID" value="AWN34431.1"/>
    <property type="molecule type" value="Genomic_DNA"/>
</dbReference>
<name>A0A2U8VLW5_9HYPH</name>
<dbReference type="InterPro" id="IPR036554">
    <property type="entry name" value="GHMP_kinase_C_sf"/>
</dbReference>
<dbReference type="SUPFAM" id="SSF55060">
    <property type="entry name" value="GHMP Kinase, C-terminal domain"/>
    <property type="match status" value="1"/>
</dbReference>
<feature type="domain" description="GHMP kinase N-terminal" evidence="6">
    <location>
        <begin position="75"/>
        <end position="159"/>
    </location>
</feature>
<keyword evidence="9" id="KW-1185">Reference proteome</keyword>
<evidence type="ECO:0000256" key="5">
    <source>
        <dbReference type="ARBA" id="ARBA00038121"/>
    </source>
</evidence>
<keyword evidence="1" id="KW-0808">Transferase</keyword>
<keyword evidence="3 8" id="KW-0418">Kinase</keyword>
<keyword evidence="2" id="KW-0547">Nucleotide-binding</keyword>
<keyword evidence="4" id="KW-0067">ATP-binding</keyword>
<protein>
    <submittedName>
        <fullName evidence="8">GHMP kinase</fullName>
    </submittedName>
</protein>
<dbReference type="InterPro" id="IPR001174">
    <property type="entry name" value="HddA/FKP"/>
</dbReference>
<evidence type="ECO:0000313" key="8">
    <source>
        <dbReference type="EMBL" id="AWN34431.1"/>
    </source>
</evidence>
<gene>
    <name evidence="8" type="ORF">DK427_00615</name>
</gene>
<proteinExistence type="inferred from homology"/>
<dbReference type="GO" id="GO:0050201">
    <property type="term" value="F:fucokinase activity"/>
    <property type="evidence" value="ECO:0007669"/>
    <property type="project" value="TreeGrafter"/>
</dbReference>
<dbReference type="Proteomes" id="UP000246058">
    <property type="component" value="Chromosome"/>
</dbReference>
<dbReference type="KEGG" id="meti:DK427_00615"/>
<dbReference type="GO" id="GO:0005524">
    <property type="term" value="F:ATP binding"/>
    <property type="evidence" value="ECO:0007669"/>
    <property type="project" value="UniProtKB-KW"/>
</dbReference>
<dbReference type="PIRSF" id="PIRSF036406">
    <property type="entry name" value="Hept_kin"/>
    <property type="match status" value="1"/>
</dbReference>
<dbReference type="GO" id="GO:0042352">
    <property type="term" value="P:GDP-L-fucose salvage"/>
    <property type="evidence" value="ECO:0007669"/>
    <property type="project" value="TreeGrafter"/>
</dbReference>
<dbReference type="InterPro" id="IPR020568">
    <property type="entry name" value="Ribosomal_Su5_D2-typ_SF"/>
</dbReference>
<accession>A0A2U8VLW5</accession>
<dbReference type="AlphaFoldDB" id="A0A2U8VLW5"/>
<evidence type="ECO:0000259" key="7">
    <source>
        <dbReference type="Pfam" id="PF08544"/>
    </source>
</evidence>
<reference evidence="8 9" key="1">
    <citation type="submission" date="2018-05" db="EMBL/GenBank/DDBJ databases">
        <title>Complete Genome Sequence of Methylobacterium sp. 17Sr1-43.</title>
        <authorList>
            <person name="Srinivasan S."/>
        </authorList>
    </citation>
    <scope>NUCLEOTIDE SEQUENCE [LARGE SCALE GENOMIC DNA]</scope>
    <source>
        <strain evidence="8 9">17Sr1-43</strain>
    </source>
</reference>